<keyword evidence="2" id="KW-0597">Phosphoprotein</keyword>
<reference evidence="5 6" key="1">
    <citation type="submission" date="2021-07" db="EMBL/GenBank/DDBJ databases">
        <authorList>
            <person name="Palmer J.M."/>
        </authorList>
    </citation>
    <scope>NUCLEOTIDE SEQUENCE [LARGE SCALE GENOMIC DNA]</scope>
    <source>
        <strain evidence="5 6">AT_MEX2019</strain>
        <tissue evidence="5">Muscle</tissue>
    </source>
</reference>
<evidence type="ECO:0000256" key="1">
    <source>
        <dbReference type="ARBA" id="ARBA00004308"/>
    </source>
</evidence>
<keyword evidence="4" id="KW-0472">Membrane</keyword>
<name>A0ABU7C358_9TELE</name>
<sequence>FCSFGQDLQHVLEKNKVQFSQMLESGYRLKETGCMGVDQSTLKLQARWESVQKRLEHEQTSWDRKKKLRARFLQESAVLTDWMAKATELVWKWSQIDVSVVQMDVQQRCDYYLQAVDLSKDLEAKSKLRVTVIGTVNQLLHLEAGDNLNRYENHLTAESQNLDQGIHSINTLLRQMELDWSNLHVNVPNIKKSLHKLKE</sequence>
<organism evidence="5 6">
    <name type="scientific">Ataeniobius toweri</name>
    <dbReference type="NCBI Taxonomy" id="208326"/>
    <lineage>
        <taxon>Eukaryota</taxon>
        <taxon>Metazoa</taxon>
        <taxon>Chordata</taxon>
        <taxon>Craniata</taxon>
        <taxon>Vertebrata</taxon>
        <taxon>Euteleostomi</taxon>
        <taxon>Actinopterygii</taxon>
        <taxon>Neopterygii</taxon>
        <taxon>Teleostei</taxon>
        <taxon>Neoteleostei</taxon>
        <taxon>Acanthomorphata</taxon>
        <taxon>Ovalentaria</taxon>
        <taxon>Atherinomorphae</taxon>
        <taxon>Cyprinodontiformes</taxon>
        <taxon>Goodeidae</taxon>
        <taxon>Ataeniobius</taxon>
    </lineage>
</organism>
<keyword evidence="6" id="KW-1185">Reference proteome</keyword>
<dbReference type="PANTHER" id="PTHR14514:SF4">
    <property type="entry name" value="NESPRIN-2"/>
    <property type="match status" value="1"/>
</dbReference>
<comment type="caution">
    <text evidence="5">The sequence shown here is derived from an EMBL/GenBank/DDBJ whole genome shotgun (WGS) entry which is preliminary data.</text>
</comment>
<dbReference type="PANTHER" id="PTHR14514">
    <property type="entry name" value="PKA ANCHORING PROTEIN"/>
    <property type="match status" value="1"/>
</dbReference>
<proteinExistence type="predicted"/>
<evidence type="ECO:0000313" key="5">
    <source>
        <dbReference type="EMBL" id="MED6256210.1"/>
    </source>
</evidence>
<gene>
    <name evidence="5" type="ORF">ATANTOWER_021860</name>
</gene>
<comment type="subcellular location">
    <subcellularLocation>
        <location evidence="1">Endomembrane system</location>
    </subcellularLocation>
</comment>
<evidence type="ECO:0000256" key="4">
    <source>
        <dbReference type="ARBA" id="ARBA00023136"/>
    </source>
</evidence>
<keyword evidence="3" id="KW-0677">Repeat</keyword>
<evidence type="ECO:0000256" key="2">
    <source>
        <dbReference type="ARBA" id="ARBA00022553"/>
    </source>
</evidence>
<accession>A0ABU7C358</accession>
<evidence type="ECO:0000313" key="6">
    <source>
        <dbReference type="Proteomes" id="UP001345963"/>
    </source>
</evidence>
<dbReference type="Proteomes" id="UP001345963">
    <property type="component" value="Unassembled WGS sequence"/>
</dbReference>
<feature type="non-terminal residue" evidence="5">
    <location>
        <position position="1"/>
    </location>
</feature>
<dbReference type="EMBL" id="JAHUTI010073561">
    <property type="protein sequence ID" value="MED6256210.1"/>
    <property type="molecule type" value="Genomic_DNA"/>
</dbReference>
<protein>
    <submittedName>
        <fullName evidence="5">Uncharacterized protein</fullName>
    </submittedName>
</protein>
<evidence type="ECO:0000256" key="3">
    <source>
        <dbReference type="ARBA" id="ARBA00022737"/>
    </source>
</evidence>